<dbReference type="Proteomes" id="UP000196536">
    <property type="component" value="Unassembled WGS sequence"/>
</dbReference>
<dbReference type="InterPro" id="IPR050855">
    <property type="entry name" value="NDM-1-like"/>
</dbReference>
<dbReference type="PANTHER" id="PTHR42951:SF4">
    <property type="entry name" value="ACYL-COENZYME A THIOESTERASE MBLAC2"/>
    <property type="match status" value="1"/>
</dbReference>
<protein>
    <recommendedName>
        <fullName evidence="2">Metallo-beta-lactamase domain-containing protein</fullName>
    </recommendedName>
</protein>
<evidence type="ECO:0000259" key="2">
    <source>
        <dbReference type="SMART" id="SM00849"/>
    </source>
</evidence>
<dbReference type="CDD" id="cd16282">
    <property type="entry name" value="metallo-hydrolase-like_MBL-fold"/>
    <property type="match status" value="1"/>
</dbReference>
<name>A0A1Z9Z1T7_9GAMM</name>
<proteinExistence type="inferred from homology"/>
<organism evidence="3 4">
    <name type="scientific">Acinetobacter populi</name>
    <dbReference type="NCBI Taxonomy" id="1582270"/>
    <lineage>
        <taxon>Bacteria</taxon>
        <taxon>Pseudomonadati</taxon>
        <taxon>Pseudomonadota</taxon>
        <taxon>Gammaproteobacteria</taxon>
        <taxon>Moraxellales</taxon>
        <taxon>Moraxellaceae</taxon>
        <taxon>Acinetobacter</taxon>
    </lineage>
</organism>
<dbReference type="SUPFAM" id="SSF56281">
    <property type="entry name" value="Metallo-hydrolase/oxidoreductase"/>
    <property type="match status" value="1"/>
</dbReference>
<reference evidence="3 4" key="1">
    <citation type="submission" date="2017-05" db="EMBL/GenBank/DDBJ databases">
        <title>Acinetobacter populi ANC 5415 (= PBJ7), whole genome shotgun sequencing project.</title>
        <authorList>
            <person name="Nemec A."/>
            <person name="Radolfova-Krizova L."/>
        </authorList>
    </citation>
    <scope>NUCLEOTIDE SEQUENCE [LARGE SCALE GENOMIC DNA]</scope>
    <source>
        <strain evidence="3 4">PBJ7</strain>
    </source>
</reference>
<dbReference type="EMBL" id="NEXX01000001">
    <property type="protein sequence ID" value="OUY08420.1"/>
    <property type="molecule type" value="Genomic_DNA"/>
</dbReference>
<dbReference type="SMART" id="SM00849">
    <property type="entry name" value="Lactamase_B"/>
    <property type="match status" value="1"/>
</dbReference>
<comment type="caution">
    <text evidence="3">The sequence shown here is derived from an EMBL/GenBank/DDBJ whole genome shotgun (WGS) entry which is preliminary data.</text>
</comment>
<dbReference type="AlphaFoldDB" id="A0A1Z9Z1T7"/>
<dbReference type="OrthoDB" id="9815874at2"/>
<evidence type="ECO:0000313" key="4">
    <source>
        <dbReference type="Proteomes" id="UP000196536"/>
    </source>
</evidence>
<gene>
    <name evidence="3" type="ORF">CAP51_02035</name>
</gene>
<evidence type="ECO:0000256" key="1">
    <source>
        <dbReference type="ARBA" id="ARBA00005250"/>
    </source>
</evidence>
<comment type="similarity">
    <text evidence="1">Belongs to the metallo-beta-lactamase superfamily. Class-B beta-lactamase family.</text>
</comment>
<dbReference type="PANTHER" id="PTHR42951">
    <property type="entry name" value="METALLO-BETA-LACTAMASE DOMAIN-CONTAINING"/>
    <property type="match status" value="1"/>
</dbReference>
<dbReference type="Gene3D" id="3.60.15.10">
    <property type="entry name" value="Ribonuclease Z/Hydroxyacylglutathione hydrolase-like"/>
    <property type="match status" value="1"/>
</dbReference>
<sequence>MDMVNINTIYNSEVCPMQRIFVCSALILGLNVSAMGIQTTFAQTEASTAVSPASQATQSLQFHQLSPNIYWVSGGVGNVGIIIGTQGVIVIDTTVSTDTAQQLLAGIKKITDKPVTTVILTHEDADHVNGLTAFPANIEIIAQKNAAKNIANSPTFANAAQYLPNHLIDQQETIVRQGITLKLLHWGPAHTAGDLIVYLPEQHTVFTGDIFTLNQPRTLIHYNKQGSSEGWVTNAQNILALDADTFVVGHGDVQNKAGIAQRVKLVSDERNQIKTLVAQKKTLAEIQKIVGDPPPTPAGSPPPRFAPFSEVVYRELTEKK</sequence>
<dbReference type="Pfam" id="PF00753">
    <property type="entry name" value="Lactamase_B"/>
    <property type="match status" value="1"/>
</dbReference>
<feature type="domain" description="Metallo-beta-lactamase" evidence="2">
    <location>
        <begin position="76"/>
        <end position="250"/>
    </location>
</feature>
<keyword evidence="4" id="KW-1185">Reference proteome</keyword>
<dbReference type="InterPro" id="IPR001279">
    <property type="entry name" value="Metallo-B-lactamas"/>
</dbReference>
<dbReference type="GO" id="GO:0017001">
    <property type="term" value="P:antibiotic catabolic process"/>
    <property type="evidence" value="ECO:0007669"/>
    <property type="project" value="UniProtKB-ARBA"/>
</dbReference>
<accession>A0A1Z9Z1T7</accession>
<evidence type="ECO:0000313" key="3">
    <source>
        <dbReference type="EMBL" id="OUY08420.1"/>
    </source>
</evidence>
<dbReference type="InterPro" id="IPR036866">
    <property type="entry name" value="RibonucZ/Hydroxyglut_hydro"/>
</dbReference>